<sequence>MSTRLHILKLITTDIAGPDPALVEAKKQALEEQIPKLQAELILLQGQNEGERLGQEETSSCCGPEVKSHEQANYCKDKLETLLKKHEELKRKSAKELSAMKTKHNEELLKMKTDLDEARKVNAEFCQAAEPILDNLHAATAGTNTSSF</sequence>
<evidence type="ECO:0000256" key="1">
    <source>
        <dbReference type="SAM" id="Coils"/>
    </source>
</evidence>
<accession>A0A0D9XIM1</accession>
<name>A0A0D9XIM1_9ORYZ</name>
<dbReference type="Proteomes" id="UP000032180">
    <property type="component" value="Chromosome 10"/>
</dbReference>
<reference evidence="3" key="2">
    <citation type="submission" date="2013-12" db="EMBL/GenBank/DDBJ databases">
        <authorList>
            <person name="Yu Y."/>
            <person name="Lee S."/>
            <person name="de Baynast K."/>
            <person name="Wissotski M."/>
            <person name="Liu L."/>
            <person name="Talag J."/>
            <person name="Goicoechea J."/>
            <person name="Angelova A."/>
            <person name="Jetty R."/>
            <person name="Kudrna D."/>
            <person name="Golser W."/>
            <person name="Rivera L."/>
            <person name="Zhang J."/>
            <person name="Wing R."/>
        </authorList>
    </citation>
    <scope>NUCLEOTIDE SEQUENCE</scope>
</reference>
<reference evidence="2" key="3">
    <citation type="submission" date="2015-04" db="UniProtKB">
        <authorList>
            <consortium name="EnsemblPlants"/>
        </authorList>
    </citation>
    <scope>IDENTIFICATION</scope>
</reference>
<reference evidence="2 3" key="1">
    <citation type="submission" date="2012-08" db="EMBL/GenBank/DDBJ databases">
        <title>Oryza genome evolution.</title>
        <authorList>
            <person name="Wing R.A."/>
        </authorList>
    </citation>
    <scope>NUCLEOTIDE SEQUENCE</scope>
</reference>
<protein>
    <submittedName>
        <fullName evidence="2">Uncharacterized protein</fullName>
    </submittedName>
</protein>
<dbReference type="AlphaFoldDB" id="A0A0D9XIM1"/>
<evidence type="ECO:0000313" key="2">
    <source>
        <dbReference type="EnsemblPlants" id="LPERR10G04170.1"/>
    </source>
</evidence>
<dbReference type="HOGENOM" id="CLU_036755_1_1_1"/>
<evidence type="ECO:0000313" key="3">
    <source>
        <dbReference type="Proteomes" id="UP000032180"/>
    </source>
</evidence>
<proteinExistence type="predicted"/>
<feature type="coiled-coil region" evidence="1">
    <location>
        <begin position="72"/>
        <end position="121"/>
    </location>
</feature>
<keyword evidence="3" id="KW-1185">Reference proteome</keyword>
<dbReference type="Gramene" id="LPERR10G04170.1">
    <property type="protein sequence ID" value="LPERR10G04170.1"/>
    <property type="gene ID" value="LPERR10G04170"/>
</dbReference>
<organism evidence="2 3">
    <name type="scientific">Leersia perrieri</name>
    <dbReference type="NCBI Taxonomy" id="77586"/>
    <lineage>
        <taxon>Eukaryota</taxon>
        <taxon>Viridiplantae</taxon>
        <taxon>Streptophyta</taxon>
        <taxon>Embryophyta</taxon>
        <taxon>Tracheophyta</taxon>
        <taxon>Spermatophyta</taxon>
        <taxon>Magnoliopsida</taxon>
        <taxon>Liliopsida</taxon>
        <taxon>Poales</taxon>
        <taxon>Poaceae</taxon>
        <taxon>BOP clade</taxon>
        <taxon>Oryzoideae</taxon>
        <taxon>Oryzeae</taxon>
        <taxon>Oryzinae</taxon>
        <taxon>Leersia</taxon>
    </lineage>
</organism>
<keyword evidence="1" id="KW-0175">Coiled coil</keyword>
<dbReference type="EnsemblPlants" id="LPERR10G04170.1">
    <property type="protein sequence ID" value="LPERR10G04170.1"/>
    <property type="gene ID" value="LPERR10G04170"/>
</dbReference>